<evidence type="ECO:0000313" key="3">
    <source>
        <dbReference type="Proteomes" id="UP001235064"/>
    </source>
</evidence>
<keyword evidence="1" id="KW-0472">Membrane</keyword>
<keyword evidence="3" id="KW-1185">Reference proteome</keyword>
<proteinExistence type="predicted"/>
<dbReference type="EMBL" id="JASXSZ010000008">
    <property type="protein sequence ID" value="MDL9981373.1"/>
    <property type="molecule type" value="Genomic_DNA"/>
</dbReference>
<evidence type="ECO:0000256" key="1">
    <source>
        <dbReference type="SAM" id="Phobius"/>
    </source>
</evidence>
<name>A0ABT7N3Y2_9MICO</name>
<dbReference type="Gene3D" id="3.30.700.10">
    <property type="entry name" value="Glycoprotein, Type 4 Pilin"/>
    <property type="match status" value="1"/>
</dbReference>
<dbReference type="Pfam" id="PF07963">
    <property type="entry name" value="N_methyl"/>
    <property type="match status" value="1"/>
</dbReference>
<dbReference type="RefSeq" id="WP_286290465.1">
    <property type="nucleotide sequence ID" value="NZ_JASXSZ010000008.1"/>
</dbReference>
<feature type="transmembrane region" description="Helical" evidence="1">
    <location>
        <begin position="12"/>
        <end position="35"/>
    </location>
</feature>
<dbReference type="InterPro" id="IPR045584">
    <property type="entry name" value="Pilin-like"/>
</dbReference>
<keyword evidence="1" id="KW-0812">Transmembrane</keyword>
<protein>
    <submittedName>
        <fullName evidence="2">Type II secretion system protein</fullName>
    </submittedName>
</protein>
<organism evidence="2 3">
    <name type="scientific">Microbacterium candidum</name>
    <dbReference type="NCBI Taxonomy" id="3041922"/>
    <lineage>
        <taxon>Bacteria</taxon>
        <taxon>Bacillati</taxon>
        <taxon>Actinomycetota</taxon>
        <taxon>Actinomycetes</taxon>
        <taxon>Micrococcales</taxon>
        <taxon>Microbacteriaceae</taxon>
        <taxon>Microbacterium</taxon>
    </lineage>
</organism>
<comment type="caution">
    <text evidence="2">The sequence shown here is derived from an EMBL/GenBank/DDBJ whole genome shotgun (WGS) entry which is preliminary data.</text>
</comment>
<gene>
    <name evidence="2" type="ORF">QSV35_18740</name>
</gene>
<reference evidence="2 3" key="1">
    <citation type="submission" date="2023-06" db="EMBL/GenBank/DDBJ databases">
        <title>Microbacterium sp. nov., isolated from a waste landfill.</title>
        <authorList>
            <person name="Wen W."/>
        </authorList>
    </citation>
    <scope>NUCLEOTIDE SEQUENCE [LARGE SCALE GENOMIC DNA]</scope>
    <source>
        <strain evidence="2 3">ASV49</strain>
    </source>
</reference>
<evidence type="ECO:0000313" key="2">
    <source>
        <dbReference type="EMBL" id="MDL9981373.1"/>
    </source>
</evidence>
<dbReference type="PROSITE" id="PS00409">
    <property type="entry name" value="PROKAR_NTER_METHYL"/>
    <property type="match status" value="1"/>
</dbReference>
<dbReference type="InterPro" id="IPR012902">
    <property type="entry name" value="N_methyl_site"/>
</dbReference>
<keyword evidence="1" id="KW-1133">Transmembrane helix</keyword>
<dbReference type="Proteomes" id="UP001235064">
    <property type="component" value="Unassembled WGS sequence"/>
</dbReference>
<dbReference type="SUPFAM" id="SSF54523">
    <property type="entry name" value="Pili subunits"/>
    <property type="match status" value="1"/>
</dbReference>
<accession>A0ABT7N3Y2</accession>
<sequence>MLVRKPDDEGFSLIEVIIAFFLLALIAVAILPSLYSGIRYSSEQSSAATATRALNARIEQLRNNTSVACADLQAAANPGTTATDGRGRTFSITGPLPSCTTSTHQQAVVLTLNAKDSNGSGLATVTAKIYLP</sequence>